<dbReference type="PROSITE" id="PS51900">
    <property type="entry name" value="CB"/>
    <property type="match status" value="1"/>
</dbReference>
<dbReference type="SUPFAM" id="SSF56349">
    <property type="entry name" value="DNA breaking-rejoining enzymes"/>
    <property type="match status" value="1"/>
</dbReference>
<dbReference type="Pfam" id="PF02920">
    <property type="entry name" value="Integrase_DNA"/>
    <property type="match status" value="1"/>
</dbReference>
<protein>
    <submittedName>
        <fullName evidence="8">Site-specific recombinase XerD</fullName>
    </submittedName>
</protein>
<reference evidence="8 9" key="1">
    <citation type="submission" date="2016-10" db="EMBL/GenBank/DDBJ databases">
        <authorList>
            <person name="de Groot N.N."/>
        </authorList>
    </citation>
    <scope>NUCLEOTIDE SEQUENCE [LARGE SCALE GENOMIC DNA]</scope>
    <source>
        <strain evidence="8 9">DSM 1801</strain>
    </source>
</reference>
<dbReference type="OrthoDB" id="9801717at2"/>
<dbReference type="Gene3D" id="3.30.160.60">
    <property type="entry name" value="Classic Zinc Finger"/>
    <property type="match status" value="1"/>
</dbReference>
<dbReference type="InterPro" id="IPR002104">
    <property type="entry name" value="Integrase_catalytic"/>
</dbReference>
<gene>
    <name evidence="8" type="ORF">SAMN04487772_12926</name>
</gene>
<proteinExistence type="inferred from homology"/>
<dbReference type="CDD" id="cd01189">
    <property type="entry name" value="INT_ICEBs1_C_like"/>
    <property type="match status" value="1"/>
</dbReference>
<feature type="domain" description="Core-binding (CB)" evidence="7">
    <location>
        <begin position="84"/>
        <end position="165"/>
    </location>
</feature>
<comment type="similarity">
    <text evidence="1">Belongs to the 'phage' integrase family.</text>
</comment>
<dbReference type="InterPro" id="IPR004191">
    <property type="entry name" value="Integrase_Tn916-type_DNA-bd_N"/>
</dbReference>
<evidence type="ECO:0000259" key="7">
    <source>
        <dbReference type="PROSITE" id="PS51900"/>
    </source>
</evidence>
<dbReference type="InterPro" id="IPR010998">
    <property type="entry name" value="Integrase_recombinase_N"/>
</dbReference>
<dbReference type="AlphaFoldDB" id="A0A1I0FD84"/>
<dbReference type="SUPFAM" id="SSF54171">
    <property type="entry name" value="DNA-binding domain"/>
    <property type="match status" value="1"/>
</dbReference>
<dbReference type="STRING" id="29364.SAMN04487772_12926"/>
<dbReference type="GO" id="GO:0006310">
    <property type="term" value="P:DNA recombination"/>
    <property type="evidence" value="ECO:0007669"/>
    <property type="project" value="UniProtKB-KW"/>
</dbReference>
<dbReference type="EMBL" id="FOHN01000029">
    <property type="protein sequence ID" value="SET55162.1"/>
    <property type="molecule type" value="Genomic_DNA"/>
</dbReference>
<evidence type="ECO:0000313" key="8">
    <source>
        <dbReference type="EMBL" id="SET55162.1"/>
    </source>
</evidence>
<keyword evidence="3" id="KW-0233">DNA recombination</keyword>
<dbReference type="InterPro" id="IPR016177">
    <property type="entry name" value="DNA-bd_dom_sf"/>
</dbReference>
<keyword evidence="2 4" id="KW-0238">DNA-binding</keyword>
<organism evidence="8 9">
    <name type="scientific">[Clostridium] polysaccharolyticum</name>
    <dbReference type="NCBI Taxonomy" id="29364"/>
    <lineage>
        <taxon>Bacteria</taxon>
        <taxon>Bacillati</taxon>
        <taxon>Bacillota</taxon>
        <taxon>Clostridia</taxon>
        <taxon>Lachnospirales</taxon>
        <taxon>Lachnospiraceae</taxon>
    </lineage>
</organism>
<evidence type="ECO:0000256" key="4">
    <source>
        <dbReference type="PROSITE-ProRule" id="PRU01248"/>
    </source>
</evidence>
<accession>A0A1I0FD84</accession>
<dbReference type="InterPro" id="IPR044068">
    <property type="entry name" value="CB"/>
</dbReference>
<dbReference type="InterPro" id="IPR013762">
    <property type="entry name" value="Integrase-like_cat_sf"/>
</dbReference>
<evidence type="ECO:0000256" key="3">
    <source>
        <dbReference type="ARBA" id="ARBA00023172"/>
    </source>
</evidence>
<dbReference type="Gene3D" id="1.10.150.130">
    <property type="match status" value="1"/>
</dbReference>
<dbReference type="PANTHER" id="PTHR30349">
    <property type="entry name" value="PHAGE INTEGRASE-RELATED"/>
    <property type="match status" value="1"/>
</dbReference>
<dbReference type="PROSITE" id="PS51898">
    <property type="entry name" value="TYR_RECOMBINASE"/>
    <property type="match status" value="1"/>
</dbReference>
<evidence type="ECO:0000259" key="6">
    <source>
        <dbReference type="PROSITE" id="PS51898"/>
    </source>
</evidence>
<keyword evidence="9" id="KW-1185">Reference proteome</keyword>
<name>A0A1I0FD84_9FIRM</name>
<dbReference type="Pfam" id="PF00589">
    <property type="entry name" value="Phage_integrase"/>
    <property type="match status" value="1"/>
</dbReference>
<feature type="region of interest" description="Disordered" evidence="5">
    <location>
        <begin position="1"/>
        <end position="24"/>
    </location>
</feature>
<feature type="compositionally biased region" description="Basic residues" evidence="5">
    <location>
        <begin position="1"/>
        <end position="16"/>
    </location>
</feature>
<dbReference type="RefSeq" id="WP_092478775.1">
    <property type="nucleotide sequence ID" value="NZ_FOHN01000029.1"/>
</dbReference>
<evidence type="ECO:0000256" key="2">
    <source>
        <dbReference type="ARBA" id="ARBA00023125"/>
    </source>
</evidence>
<sequence length="424" mass="49339">MGKRGQIRRDSKHRVLRRGESQRKDGKYMFKYHVDGKPHFLSSWRLEPTDRQPQGTKPTLSLRELEKQLGKDLDSQLDPLGYNMTVKEAVERYLATKTGVKPNTLVNYQFVKNLMEKEDFYYRKIKSIKVSDAKLFLIKLQNDGKGHSTIKTVRGVLRPAFQMAMDDDILVKNPFQFELAGVVVNDSVTREAITKDQMRKFLKFVHDDNVYCKYYEVVFILFNTGMRISEFCGLTIKDLDMEKKIINIDHQLQRTGMKIHIESTKTNAGTRKLPMTDDVYYCFNAILQDREPPEQERIIDGYGGFLFTDKEGLPLVAMHWEHRFNHMVGRYNQIYRVQMPNITPHVCRHTYCSNMARAGMNPKTLQYLMGHSDIGVTMNTYTHLGLDDAKDEMIRLEELEQAKKEIEKTSAKPKPATQSMFRAI</sequence>
<evidence type="ECO:0000256" key="5">
    <source>
        <dbReference type="SAM" id="MobiDB-lite"/>
    </source>
</evidence>
<dbReference type="PANTHER" id="PTHR30349:SF64">
    <property type="entry name" value="PROPHAGE INTEGRASE INTD-RELATED"/>
    <property type="match status" value="1"/>
</dbReference>
<dbReference type="Proteomes" id="UP000199800">
    <property type="component" value="Unassembled WGS sequence"/>
</dbReference>
<dbReference type="Gene3D" id="1.10.443.10">
    <property type="entry name" value="Intergrase catalytic core"/>
    <property type="match status" value="1"/>
</dbReference>
<dbReference type="InterPro" id="IPR050090">
    <property type="entry name" value="Tyrosine_recombinase_XerCD"/>
</dbReference>
<dbReference type="GO" id="GO:0003677">
    <property type="term" value="F:DNA binding"/>
    <property type="evidence" value="ECO:0007669"/>
    <property type="project" value="UniProtKB-UniRule"/>
</dbReference>
<evidence type="ECO:0000256" key="1">
    <source>
        <dbReference type="ARBA" id="ARBA00008857"/>
    </source>
</evidence>
<dbReference type="GO" id="GO:0008907">
    <property type="term" value="F:integrase activity"/>
    <property type="evidence" value="ECO:0007669"/>
    <property type="project" value="InterPro"/>
</dbReference>
<dbReference type="InterPro" id="IPR011010">
    <property type="entry name" value="DNA_brk_join_enz"/>
</dbReference>
<evidence type="ECO:0000313" key="9">
    <source>
        <dbReference type="Proteomes" id="UP000199800"/>
    </source>
</evidence>
<feature type="domain" description="Tyr recombinase" evidence="6">
    <location>
        <begin position="188"/>
        <end position="394"/>
    </location>
</feature>